<organism evidence="1 2">
    <name type="scientific">Nephila pilipes</name>
    <name type="common">Giant wood spider</name>
    <name type="synonym">Nephila maculata</name>
    <dbReference type="NCBI Taxonomy" id="299642"/>
    <lineage>
        <taxon>Eukaryota</taxon>
        <taxon>Metazoa</taxon>
        <taxon>Ecdysozoa</taxon>
        <taxon>Arthropoda</taxon>
        <taxon>Chelicerata</taxon>
        <taxon>Arachnida</taxon>
        <taxon>Araneae</taxon>
        <taxon>Araneomorphae</taxon>
        <taxon>Entelegynae</taxon>
        <taxon>Araneoidea</taxon>
        <taxon>Nephilidae</taxon>
        <taxon>Nephila</taxon>
    </lineage>
</organism>
<comment type="caution">
    <text evidence="1">The sequence shown here is derived from an EMBL/GenBank/DDBJ whole genome shotgun (WGS) entry which is preliminary data.</text>
</comment>
<name>A0A8X6TTD6_NEPPI</name>
<keyword evidence="2" id="KW-1185">Reference proteome</keyword>
<gene>
    <name evidence="1" type="ORF">NPIL_46291</name>
</gene>
<dbReference type="AlphaFoldDB" id="A0A8X6TTD6"/>
<sequence length="111" mass="12524">MRRNSCEFTAVFLLRQFAMHSGNKIIIGRITVPAKRRRCCQRRAVDKAGLYAGKFCQLPRPAYPQAFNGFKRSAAGLRGRRVLNAVCFASEKNALLLPAQSQDKKLLQNQL</sequence>
<protein>
    <submittedName>
        <fullName evidence="1">Uncharacterized protein</fullName>
    </submittedName>
</protein>
<evidence type="ECO:0000313" key="2">
    <source>
        <dbReference type="Proteomes" id="UP000887013"/>
    </source>
</evidence>
<proteinExistence type="predicted"/>
<dbReference type="Proteomes" id="UP000887013">
    <property type="component" value="Unassembled WGS sequence"/>
</dbReference>
<reference evidence="1" key="1">
    <citation type="submission" date="2020-08" db="EMBL/GenBank/DDBJ databases">
        <title>Multicomponent nature underlies the extraordinary mechanical properties of spider dragline silk.</title>
        <authorList>
            <person name="Kono N."/>
            <person name="Nakamura H."/>
            <person name="Mori M."/>
            <person name="Yoshida Y."/>
            <person name="Ohtoshi R."/>
            <person name="Malay A.D."/>
            <person name="Moran D.A.P."/>
            <person name="Tomita M."/>
            <person name="Numata K."/>
            <person name="Arakawa K."/>
        </authorList>
    </citation>
    <scope>NUCLEOTIDE SEQUENCE</scope>
</reference>
<accession>A0A8X6TTD6</accession>
<evidence type="ECO:0000313" key="1">
    <source>
        <dbReference type="EMBL" id="GFT44564.1"/>
    </source>
</evidence>
<dbReference type="EMBL" id="BMAW01015576">
    <property type="protein sequence ID" value="GFT44564.1"/>
    <property type="molecule type" value="Genomic_DNA"/>
</dbReference>